<gene>
    <name evidence="2" type="ORF">MPRG_65340</name>
</gene>
<dbReference type="RefSeq" id="WP_120795149.1">
    <property type="nucleotide sequence ID" value="NZ_BLKX01000003.1"/>
</dbReference>
<keyword evidence="3" id="KW-1185">Reference proteome</keyword>
<dbReference type="Gene3D" id="1.10.10.60">
    <property type="entry name" value="Homeodomain-like"/>
    <property type="match status" value="1"/>
</dbReference>
<proteinExistence type="predicted"/>
<dbReference type="Pfam" id="PF02796">
    <property type="entry name" value="HTH_7"/>
    <property type="match status" value="1"/>
</dbReference>
<comment type="caution">
    <text evidence="2">The sequence shown here is derived from an EMBL/GenBank/DDBJ whole genome shotgun (WGS) entry which is preliminary data.</text>
</comment>
<sequence>MPRGARNAEQALTRWRHNFDQRDPLVRHAHDAGVPINRIHRLTGISRSTIYRILDNRADTPHIEGAAPPISAKPPRK</sequence>
<dbReference type="InterPro" id="IPR006120">
    <property type="entry name" value="Resolvase_HTH_dom"/>
</dbReference>
<name>A0ABQ1CFK5_9MYCO</name>
<evidence type="ECO:0000259" key="1">
    <source>
        <dbReference type="Pfam" id="PF02796"/>
    </source>
</evidence>
<dbReference type="EMBL" id="BLKX01000003">
    <property type="protein sequence ID" value="GFG83258.1"/>
    <property type="molecule type" value="Genomic_DNA"/>
</dbReference>
<accession>A0ABQ1CFK5</accession>
<protein>
    <recommendedName>
        <fullName evidence="1">Resolvase HTH domain-containing protein</fullName>
    </recommendedName>
</protein>
<organism evidence="2 3">
    <name type="scientific">Mycobacterium paragordonae</name>
    <dbReference type="NCBI Taxonomy" id="1389713"/>
    <lineage>
        <taxon>Bacteria</taxon>
        <taxon>Bacillati</taxon>
        <taxon>Actinomycetota</taxon>
        <taxon>Actinomycetes</taxon>
        <taxon>Mycobacteriales</taxon>
        <taxon>Mycobacteriaceae</taxon>
        <taxon>Mycobacterium</taxon>
    </lineage>
</organism>
<reference evidence="2 3" key="1">
    <citation type="journal article" date="2019" name="Emerg. Microbes Infect.">
        <title>Comprehensive subspecies identification of 175 nontuberculous mycobacteria species based on 7547 genomic profiles.</title>
        <authorList>
            <person name="Matsumoto Y."/>
            <person name="Kinjo T."/>
            <person name="Motooka D."/>
            <person name="Nabeya D."/>
            <person name="Jung N."/>
            <person name="Uechi K."/>
            <person name="Horii T."/>
            <person name="Iida T."/>
            <person name="Fujita J."/>
            <person name="Nakamura S."/>
        </authorList>
    </citation>
    <scope>NUCLEOTIDE SEQUENCE [LARGE SCALE GENOMIC DNA]</scope>
    <source>
        <strain evidence="2 3">JCM 18565</strain>
    </source>
</reference>
<evidence type="ECO:0000313" key="3">
    <source>
        <dbReference type="Proteomes" id="UP000465240"/>
    </source>
</evidence>
<dbReference type="Proteomes" id="UP000465240">
    <property type="component" value="Unassembled WGS sequence"/>
</dbReference>
<feature type="domain" description="Resolvase HTH" evidence="1">
    <location>
        <begin position="30"/>
        <end position="54"/>
    </location>
</feature>
<evidence type="ECO:0000313" key="2">
    <source>
        <dbReference type="EMBL" id="GFG83258.1"/>
    </source>
</evidence>